<proteinExistence type="predicted"/>
<accession>W4JR09</accession>
<dbReference type="PANTHER" id="PTHR10963:SF24">
    <property type="entry name" value="GLYCOSIDASE C21B10.07-RELATED"/>
    <property type="match status" value="1"/>
</dbReference>
<dbReference type="STRING" id="747525.W4JR09"/>
<dbReference type="GeneID" id="20667261"/>
<dbReference type="KEGG" id="hir:HETIRDRAFT_148298"/>
<evidence type="ECO:0000313" key="4">
    <source>
        <dbReference type="Proteomes" id="UP000030671"/>
    </source>
</evidence>
<dbReference type="Pfam" id="PF26113">
    <property type="entry name" value="GH16_XgeA"/>
    <property type="match status" value="1"/>
</dbReference>
<dbReference type="InterPro" id="IPR013320">
    <property type="entry name" value="ConA-like_dom_sf"/>
</dbReference>
<evidence type="ECO:0000256" key="1">
    <source>
        <dbReference type="SAM" id="SignalP"/>
    </source>
</evidence>
<dbReference type="Proteomes" id="UP000030671">
    <property type="component" value="Unassembled WGS sequence"/>
</dbReference>
<dbReference type="InParanoid" id="W4JR09"/>
<dbReference type="RefSeq" id="XP_009552137.1">
    <property type="nucleotide sequence ID" value="XM_009553842.1"/>
</dbReference>
<dbReference type="GO" id="GO:0004553">
    <property type="term" value="F:hydrolase activity, hydrolyzing O-glycosyl compounds"/>
    <property type="evidence" value="ECO:0007669"/>
    <property type="project" value="InterPro"/>
</dbReference>
<sequence length="407" mass="43764">MPAFPSWRAFLVSVLPLLPTAACYDMVREYSGQSFFDRWDFYGSWDNLTLGDVWWLDRTSALEQGLAYTDAQGRAVLKVDNHSDVPWNQKRNSIRITSQDSYGVGSLWIIDLTHIPYGCSVWPAFWTKGPVWPDNGEIDIIEAINLMPNNQYALHTLPGCAQTPGAWQTGQSGTMDCSTASGCIVAEAAPNSYNEGFAQAGGGVWATQFDVAGIFIWFWSRENIPQSILHATSTSEIDITDFGTPSASYPAYSCNVPQFFSAQQLVLDITLCGQWAGLSQFYTPQCGGSGPTGRCYDDNVVGPGSPKYDNAYFEISYIRAYTTGAPAPTPAASGAWSIPSGQTVVPAVATPTGAGAAASTGLADTANTSPNAAVGRTSLGAGAAVLAACLTDWDWSLLMRSGWDWLR</sequence>
<dbReference type="AlphaFoldDB" id="W4JR09"/>
<dbReference type="HOGENOM" id="CLU_016972_2_1_1"/>
<evidence type="ECO:0000259" key="2">
    <source>
        <dbReference type="PROSITE" id="PS51762"/>
    </source>
</evidence>
<keyword evidence="4" id="KW-1185">Reference proteome</keyword>
<protein>
    <submittedName>
        <fullName evidence="3">Glycoside hydrolase family 16 protein</fullName>
    </submittedName>
</protein>
<name>W4JR09_HETIT</name>
<dbReference type="GO" id="GO:0009251">
    <property type="term" value="P:glucan catabolic process"/>
    <property type="evidence" value="ECO:0007669"/>
    <property type="project" value="TreeGrafter"/>
</dbReference>
<feature type="domain" description="GH16" evidence="2">
    <location>
        <begin position="5"/>
        <end position="326"/>
    </location>
</feature>
<dbReference type="InterPro" id="IPR000757">
    <property type="entry name" value="Beta-glucanase-like"/>
</dbReference>
<dbReference type="InterPro" id="IPR050546">
    <property type="entry name" value="Glycosyl_Hydrlase_16"/>
</dbReference>
<dbReference type="CDD" id="cd02181">
    <property type="entry name" value="GH16_fungal_Lam16A_glucanase"/>
    <property type="match status" value="1"/>
</dbReference>
<dbReference type="OrthoDB" id="192832at2759"/>
<feature type="chain" id="PRO_5004844025" evidence="1">
    <location>
        <begin position="24"/>
        <end position="407"/>
    </location>
</feature>
<organism evidence="3 4">
    <name type="scientific">Heterobasidion irregulare (strain TC 32-1)</name>
    <dbReference type="NCBI Taxonomy" id="747525"/>
    <lineage>
        <taxon>Eukaryota</taxon>
        <taxon>Fungi</taxon>
        <taxon>Dikarya</taxon>
        <taxon>Basidiomycota</taxon>
        <taxon>Agaricomycotina</taxon>
        <taxon>Agaricomycetes</taxon>
        <taxon>Russulales</taxon>
        <taxon>Bondarzewiaceae</taxon>
        <taxon>Heterobasidion</taxon>
        <taxon>Heterobasidion annosum species complex</taxon>
    </lineage>
</organism>
<gene>
    <name evidence="3" type="ORF">HETIRDRAFT_148298</name>
</gene>
<dbReference type="PROSITE" id="PS51762">
    <property type="entry name" value="GH16_2"/>
    <property type="match status" value="1"/>
</dbReference>
<feature type="signal peptide" evidence="1">
    <location>
        <begin position="1"/>
        <end position="23"/>
    </location>
</feature>
<dbReference type="EMBL" id="KI925465">
    <property type="protein sequence ID" value="ETW75899.1"/>
    <property type="molecule type" value="Genomic_DNA"/>
</dbReference>
<evidence type="ECO:0000313" key="3">
    <source>
        <dbReference type="EMBL" id="ETW75899.1"/>
    </source>
</evidence>
<dbReference type="Gene3D" id="2.60.120.200">
    <property type="match status" value="1"/>
</dbReference>
<keyword evidence="1" id="KW-0732">Signal</keyword>
<dbReference type="SUPFAM" id="SSF49899">
    <property type="entry name" value="Concanavalin A-like lectins/glucanases"/>
    <property type="match status" value="1"/>
</dbReference>
<reference evidence="3 4" key="1">
    <citation type="journal article" date="2012" name="New Phytol.">
        <title>Insight into trade-off between wood decay and parasitism from the genome of a fungal forest pathogen.</title>
        <authorList>
            <person name="Olson A."/>
            <person name="Aerts A."/>
            <person name="Asiegbu F."/>
            <person name="Belbahri L."/>
            <person name="Bouzid O."/>
            <person name="Broberg A."/>
            <person name="Canback B."/>
            <person name="Coutinho P.M."/>
            <person name="Cullen D."/>
            <person name="Dalman K."/>
            <person name="Deflorio G."/>
            <person name="van Diepen L.T."/>
            <person name="Dunand C."/>
            <person name="Duplessis S."/>
            <person name="Durling M."/>
            <person name="Gonthier P."/>
            <person name="Grimwood J."/>
            <person name="Fossdal C.G."/>
            <person name="Hansson D."/>
            <person name="Henrissat B."/>
            <person name="Hietala A."/>
            <person name="Himmelstrand K."/>
            <person name="Hoffmeister D."/>
            <person name="Hogberg N."/>
            <person name="James T.Y."/>
            <person name="Karlsson M."/>
            <person name="Kohler A."/>
            <person name="Kues U."/>
            <person name="Lee Y.H."/>
            <person name="Lin Y.C."/>
            <person name="Lind M."/>
            <person name="Lindquist E."/>
            <person name="Lombard V."/>
            <person name="Lucas S."/>
            <person name="Lunden K."/>
            <person name="Morin E."/>
            <person name="Murat C."/>
            <person name="Park J."/>
            <person name="Raffaello T."/>
            <person name="Rouze P."/>
            <person name="Salamov A."/>
            <person name="Schmutz J."/>
            <person name="Solheim H."/>
            <person name="Stahlberg J."/>
            <person name="Velez H."/>
            <person name="de Vries R.P."/>
            <person name="Wiebenga A."/>
            <person name="Woodward S."/>
            <person name="Yakovlev I."/>
            <person name="Garbelotto M."/>
            <person name="Martin F."/>
            <person name="Grigoriev I.V."/>
            <person name="Stenlid J."/>
        </authorList>
    </citation>
    <scope>NUCLEOTIDE SEQUENCE [LARGE SCALE GENOMIC DNA]</scope>
    <source>
        <strain evidence="3 4">TC 32-1</strain>
    </source>
</reference>
<dbReference type="PANTHER" id="PTHR10963">
    <property type="entry name" value="GLYCOSYL HYDROLASE-RELATED"/>
    <property type="match status" value="1"/>
</dbReference>
<dbReference type="eggNOG" id="ENOG502SKEN">
    <property type="taxonomic scope" value="Eukaryota"/>
</dbReference>
<keyword evidence="3" id="KW-0378">Hydrolase</keyword>